<comment type="subcellular location">
    <subcellularLocation>
        <location evidence="1">Cell outer membrane</location>
        <topology evidence="1">Multi-pass membrane protein</topology>
    </subcellularLocation>
</comment>
<keyword evidence="9" id="KW-0472">Membrane</keyword>
<evidence type="ECO:0000256" key="4">
    <source>
        <dbReference type="ARBA" id="ARBA00022452"/>
    </source>
</evidence>
<keyword evidence="7" id="KW-0406">Ion transport</keyword>
<evidence type="ECO:0000313" key="14">
    <source>
        <dbReference type="Proteomes" id="UP000001962"/>
    </source>
</evidence>
<evidence type="ECO:0000256" key="11">
    <source>
        <dbReference type="SAM" id="SignalP"/>
    </source>
</evidence>
<dbReference type="HOGENOM" id="CLU_038238_3_1_6"/>
<evidence type="ECO:0000256" key="6">
    <source>
        <dbReference type="ARBA" id="ARBA00022729"/>
    </source>
</evidence>
<keyword evidence="8" id="KW-0626">Porin</keyword>
<feature type="domain" description="Porin" evidence="12">
    <location>
        <begin position="10"/>
        <end position="314"/>
    </location>
</feature>
<dbReference type="eggNOG" id="COG3203">
    <property type="taxonomic scope" value="Bacteria"/>
</dbReference>
<dbReference type="InterPro" id="IPR033900">
    <property type="entry name" value="Gram_neg_porin_domain"/>
</dbReference>
<evidence type="ECO:0000256" key="10">
    <source>
        <dbReference type="ARBA" id="ARBA00023237"/>
    </source>
</evidence>
<dbReference type="Pfam" id="PF13609">
    <property type="entry name" value="Porin_4"/>
    <property type="match status" value="1"/>
</dbReference>
<dbReference type="InterPro" id="IPR050298">
    <property type="entry name" value="Gram-neg_bact_OMP"/>
</dbReference>
<dbReference type="InterPro" id="IPR023614">
    <property type="entry name" value="Porin_dom_sf"/>
</dbReference>
<feature type="chain" id="PRO_5004168206" evidence="11">
    <location>
        <begin position="23"/>
        <end position="354"/>
    </location>
</feature>
<keyword evidence="6 11" id="KW-0732">Signal</keyword>
<comment type="subunit">
    <text evidence="2">Homotrimer.</text>
</comment>
<dbReference type="GO" id="GO:0006811">
    <property type="term" value="P:monoatomic ion transport"/>
    <property type="evidence" value="ECO:0007669"/>
    <property type="project" value="UniProtKB-KW"/>
</dbReference>
<accession>Q0AB39</accession>
<dbReference type="RefSeq" id="WP_011628343.1">
    <property type="nucleotide sequence ID" value="NC_008340.1"/>
</dbReference>
<evidence type="ECO:0000256" key="3">
    <source>
        <dbReference type="ARBA" id="ARBA00022448"/>
    </source>
</evidence>
<dbReference type="GO" id="GO:0015288">
    <property type="term" value="F:porin activity"/>
    <property type="evidence" value="ECO:0007669"/>
    <property type="project" value="UniProtKB-KW"/>
</dbReference>
<evidence type="ECO:0000259" key="12">
    <source>
        <dbReference type="Pfam" id="PF13609"/>
    </source>
</evidence>
<dbReference type="PANTHER" id="PTHR34501">
    <property type="entry name" value="PROTEIN YDDL-RELATED"/>
    <property type="match status" value="1"/>
</dbReference>
<dbReference type="KEGG" id="aeh:Mlg_0594"/>
<gene>
    <name evidence="13" type="ordered locus">Mlg_0594</name>
</gene>
<dbReference type="SUPFAM" id="SSF56935">
    <property type="entry name" value="Porins"/>
    <property type="match status" value="1"/>
</dbReference>
<keyword evidence="14" id="KW-1185">Reference proteome</keyword>
<keyword evidence="10" id="KW-0998">Cell outer membrane</keyword>
<keyword evidence="4" id="KW-1134">Transmembrane beta strand</keyword>
<keyword evidence="3" id="KW-0813">Transport</keyword>
<sequence>MKKRFIAVSAAALMASPLAVMAGDLNLYGEAHLSVDHADDKTDSSQFLASRFSTLGITGSEYLGMGLTGFFQYETEVNLTAGGDGLFDGTTESFLGVQGGFGTVLGGMLDDPLFATLDGLDLFADRVGSVHTMARLDGATSHTNVLAYVTPDFNGFSFAAVYGPEQGTDKGSRFVGQLGFEGEVEGGTISASLGYLQANEGVVNAVAELEPGDPGYNDLKLKIWQATFGYEITDVWRGFAFYQDYGSSDVMEDDKAYGAGVGFMVSPQVELLAQVSRYDADASREGATTYALGADYFITDRTTLYGIAGMTRNKSEQALMPTDVDYYQGAGPEGISPAAGDNPWVVSLGVIHSF</sequence>
<protein>
    <submittedName>
        <fullName evidence="13">Porin, Gram-negative type</fullName>
    </submittedName>
</protein>
<name>Q0AB39_ALKEH</name>
<dbReference type="CDD" id="cd00342">
    <property type="entry name" value="gram_neg_porins"/>
    <property type="match status" value="1"/>
</dbReference>
<dbReference type="Gene3D" id="2.40.160.10">
    <property type="entry name" value="Porin"/>
    <property type="match status" value="1"/>
</dbReference>
<evidence type="ECO:0000256" key="2">
    <source>
        <dbReference type="ARBA" id="ARBA00011233"/>
    </source>
</evidence>
<dbReference type="PRINTS" id="PR00184">
    <property type="entry name" value="NEISSPPORIN"/>
</dbReference>
<evidence type="ECO:0000313" key="13">
    <source>
        <dbReference type="EMBL" id="ABI55948.1"/>
    </source>
</evidence>
<dbReference type="PANTHER" id="PTHR34501:SF9">
    <property type="entry name" value="MAJOR OUTER MEMBRANE PROTEIN P.IA"/>
    <property type="match status" value="1"/>
</dbReference>
<dbReference type="OrthoDB" id="8957883at2"/>
<organism evidence="13 14">
    <name type="scientific">Alkalilimnicola ehrlichii (strain ATCC BAA-1101 / DSM 17681 / MLHE-1)</name>
    <dbReference type="NCBI Taxonomy" id="187272"/>
    <lineage>
        <taxon>Bacteria</taxon>
        <taxon>Pseudomonadati</taxon>
        <taxon>Pseudomonadota</taxon>
        <taxon>Gammaproteobacteria</taxon>
        <taxon>Chromatiales</taxon>
        <taxon>Ectothiorhodospiraceae</taxon>
        <taxon>Alkalilimnicola</taxon>
    </lineage>
</organism>
<dbReference type="AlphaFoldDB" id="Q0AB39"/>
<proteinExistence type="predicted"/>
<dbReference type="GO" id="GO:0009279">
    <property type="term" value="C:cell outer membrane"/>
    <property type="evidence" value="ECO:0007669"/>
    <property type="project" value="UniProtKB-SubCell"/>
</dbReference>
<dbReference type="Proteomes" id="UP000001962">
    <property type="component" value="Chromosome"/>
</dbReference>
<evidence type="ECO:0000256" key="5">
    <source>
        <dbReference type="ARBA" id="ARBA00022692"/>
    </source>
</evidence>
<evidence type="ECO:0000256" key="9">
    <source>
        <dbReference type="ARBA" id="ARBA00023136"/>
    </source>
</evidence>
<dbReference type="GO" id="GO:0046930">
    <property type="term" value="C:pore complex"/>
    <property type="evidence" value="ECO:0007669"/>
    <property type="project" value="UniProtKB-KW"/>
</dbReference>
<dbReference type="InterPro" id="IPR002299">
    <property type="entry name" value="Porin_Neis"/>
</dbReference>
<evidence type="ECO:0000256" key="1">
    <source>
        <dbReference type="ARBA" id="ARBA00004571"/>
    </source>
</evidence>
<reference evidence="14" key="1">
    <citation type="submission" date="2006-08" db="EMBL/GenBank/DDBJ databases">
        <title>Complete sequence of Alkalilimnicola ehrilichei MLHE-1.</title>
        <authorList>
            <person name="Copeland A."/>
            <person name="Lucas S."/>
            <person name="Lapidus A."/>
            <person name="Barry K."/>
            <person name="Detter J.C."/>
            <person name="Glavina del Rio T."/>
            <person name="Hammon N."/>
            <person name="Israni S."/>
            <person name="Dalin E."/>
            <person name="Tice H."/>
            <person name="Pitluck S."/>
            <person name="Sims D."/>
            <person name="Brettin T."/>
            <person name="Bruce D."/>
            <person name="Han C."/>
            <person name="Tapia R."/>
            <person name="Gilna P."/>
            <person name="Schmutz J."/>
            <person name="Larimer F."/>
            <person name="Land M."/>
            <person name="Hauser L."/>
            <person name="Kyrpides N."/>
            <person name="Mikhailova N."/>
            <person name="Oremland R.S."/>
            <person name="Hoeft S.E."/>
            <person name="Switzer-Blum J."/>
            <person name="Kulp T."/>
            <person name="King G."/>
            <person name="Tabita R."/>
            <person name="Witte B."/>
            <person name="Santini J.M."/>
            <person name="Basu P."/>
            <person name="Hollibaugh J.T."/>
            <person name="Xie G."/>
            <person name="Stolz J.F."/>
            <person name="Richardson P."/>
        </authorList>
    </citation>
    <scope>NUCLEOTIDE SEQUENCE [LARGE SCALE GENOMIC DNA]</scope>
    <source>
        <strain evidence="14">ATCC BAA-1101 / DSM 17681 / MLHE-1</strain>
    </source>
</reference>
<evidence type="ECO:0000256" key="7">
    <source>
        <dbReference type="ARBA" id="ARBA00023065"/>
    </source>
</evidence>
<evidence type="ECO:0000256" key="8">
    <source>
        <dbReference type="ARBA" id="ARBA00023114"/>
    </source>
</evidence>
<feature type="signal peptide" evidence="11">
    <location>
        <begin position="1"/>
        <end position="22"/>
    </location>
</feature>
<dbReference type="EMBL" id="CP000453">
    <property type="protein sequence ID" value="ABI55948.1"/>
    <property type="molecule type" value="Genomic_DNA"/>
</dbReference>
<keyword evidence="5" id="KW-0812">Transmembrane</keyword>